<keyword evidence="3" id="KW-1133">Transmembrane helix</keyword>
<organism evidence="6 7">
    <name type="scientific">Sphingomonas horti</name>
    <dbReference type="NCBI Taxonomy" id="2682842"/>
    <lineage>
        <taxon>Bacteria</taxon>
        <taxon>Pseudomonadati</taxon>
        <taxon>Pseudomonadota</taxon>
        <taxon>Alphaproteobacteria</taxon>
        <taxon>Sphingomonadales</taxon>
        <taxon>Sphingomonadaceae</taxon>
        <taxon>Sphingomonas</taxon>
    </lineage>
</organism>
<evidence type="ECO:0000313" key="7">
    <source>
        <dbReference type="Proteomes" id="UP000441389"/>
    </source>
</evidence>
<dbReference type="Gene3D" id="3.30.1150.10">
    <property type="match status" value="1"/>
</dbReference>
<accession>A0A6I4IXX0</accession>
<dbReference type="GO" id="GO:0055085">
    <property type="term" value="P:transmembrane transport"/>
    <property type="evidence" value="ECO:0007669"/>
    <property type="project" value="InterPro"/>
</dbReference>
<dbReference type="Pfam" id="PF03544">
    <property type="entry name" value="TonB_C"/>
    <property type="match status" value="1"/>
</dbReference>
<keyword evidence="7" id="KW-1185">Reference proteome</keyword>
<gene>
    <name evidence="6" type="ORF">GON01_03250</name>
</gene>
<comment type="subcellular location">
    <subcellularLocation>
        <location evidence="1">Membrane</location>
        <topology evidence="1">Single-pass membrane protein</topology>
    </subcellularLocation>
</comment>
<reference evidence="6 7" key="1">
    <citation type="submission" date="2019-12" db="EMBL/GenBank/DDBJ databases">
        <authorList>
            <person name="Huq M.A."/>
        </authorList>
    </citation>
    <scope>NUCLEOTIDE SEQUENCE [LARGE SCALE GENOMIC DNA]</scope>
    <source>
        <strain evidence="6 7">MAH-20</strain>
    </source>
</reference>
<dbReference type="PROSITE" id="PS52015">
    <property type="entry name" value="TONB_CTD"/>
    <property type="match status" value="1"/>
</dbReference>
<feature type="domain" description="TonB C-terminal" evidence="5">
    <location>
        <begin position="1"/>
        <end position="72"/>
    </location>
</feature>
<sequence length="72" mass="8159">MRTGVEGITVVKVLIGTDGRVKQVAIVSTDDPLFADATERQALRRWRFRPATRDGIAVESWKQMTVRFELRG</sequence>
<name>A0A6I4IXX0_9SPHN</name>
<dbReference type="SUPFAM" id="SSF74653">
    <property type="entry name" value="TolA/TonB C-terminal domain"/>
    <property type="match status" value="1"/>
</dbReference>
<keyword evidence="4" id="KW-0472">Membrane</keyword>
<protein>
    <submittedName>
        <fullName evidence="6">TonB family protein</fullName>
    </submittedName>
</protein>
<dbReference type="AlphaFoldDB" id="A0A6I4IXX0"/>
<evidence type="ECO:0000259" key="5">
    <source>
        <dbReference type="PROSITE" id="PS52015"/>
    </source>
</evidence>
<evidence type="ECO:0000256" key="2">
    <source>
        <dbReference type="ARBA" id="ARBA00022692"/>
    </source>
</evidence>
<evidence type="ECO:0000313" key="6">
    <source>
        <dbReference type="EMBL" id="MVO76955.1"/>
    </source>
</evidence>
<dbReference type="InterPro" id="IPR006260">
    <property type="entry name" value="TonB/TolA_C"/>
</dbReference>
<dbReference type="GO" id="GO:0016020">
    <property type="term" value="C:membrane"/>
    <property type="evidence" value="ECO:0007669"/>
    <property type="project" value="UniProtKB-SubCell"/>
</dbReference>
<keyword evidence="2" id="KW-0812">Transmembrane</keyword>
<evidence type="ECO:0000256" key="4">
    <source>
        <dbReference type="ARBA" id="ARBA00023136"/>
    </source>
</evidence>
<dbReference type="NCBIfam" id="TIGR01352">
    <property type="entry name" value="tonB_Cterm"/>
    <property type="match status" value="1"/>
</dbReference>
<dbReference type="InterPro" id="IPR037682">
    <property type="entry name" value="TonB_C"/>
</dbReference>
<dbReference type="EMBL" id="WQMS01000002">
    <property type="protein sequence ID" value="MVO76955.1"/>
    <property type="molecule type" value="Genomic_DNA"/>
</dbReference>
<evidence type="ECO:0000256" key="1">
    <source>
        <dbReference type="ARBA" id="ARBA00004167"/>
    </source>
</evidence>
<comment type="caution">
    <text evidence="6">The sequence shown here is derived from an EMBL/GenBank/DDBJ whole genome shotgun (WGS) entry which is preliminary data.</text>
</comment>
<evidence type="ECO:0000256" key="3">
    <source>
        <dbReference type="ARBA" id="ARBA00022989"/>
    </source>
</evidence>
<proteinExistence type="predicted"/>
<dbReference type="Proteomes" id="UP000441389">
    <property type="component" value="Unassembled WGS sequence"/>
</dbReference>